<accession>A0A0J9EN40</accession>
<gene>
    <name evidence="1" type="ORF">BDDG_11651</name>
</gene>
<evidence type="ECO:0000313" key="1">
    <source>
        <dbReference type="EMBL" id="KMW66665.1"/>
    </source>
</evidence>
<protein>
    <submittedName>
        <fullName evidence="1">Uncharacterized protein</fullName>
    </submittedName>
</protein>
<feature type="non-terminal residue" evidence="1">
    <location>
        <position position="1"/>
    </location>
</feature>
<reference evidence="1" key="1">
    <citation type="submission" date="2010-03" db="EMBL/GenBank/DDBJ databases">
        <title>Annotation of Blastomyces dermatitidis strain ATCC 18188.</title>
        <authorList>
            <consortium name="The Broad Institute Genome Sequencing Platform"/>
            <consortium name="Broad Institute Genome Sequencing Center for Infectious Disease."/>
            <person name="Cuomo C."/>
            <person name="Klein B."/>
            <person name="Sullivan T."/>
            <person name="Heitman J."/>
            <person name="Young S."/>
            <person name="Zeng Q."/>
            <person name="Gargeya S."/>
            <person name="Alvarado L."/>
            <person name="Berlin A.M."/>
            <person name="Chapman S.B."/>
            <person name="Chen Z."/>
            <person name="Freedman E."/>
            <person name="Gellesch M."/>
            <person name="Goldberg J."/>
            <person name="Griggs A."/>
            <person name="Gujja S."/>
            <person name="Heilman E."/>
            <person name="Heiman D."/>
            <person name="Howarth C."/>
            <person name="Mehta T."/>
            <person name="Neiman D."/>
            <person name="Pearson M."/>
            <person name="Roberts A."/>
            <person name="Saif S."/>
            <person name="Shea T."/>
            <person name="Shenoy N."/>
            <person name="Sisk P."/>
            <person name="Stolte C."/>
            <person name="Sykes S."/>
            <person name="White J."/>
            <person name="Yandava C."/>
            <person name="Haas B."/>
            <person name="Nusbaum C."/>
            <person name="Birren B."/>
        </authorList>
    </citation>
    <scope>NUCLEOTIDE SEQUENCE</scope>
    <source>
        <strain evidence="1">ATCC 18188</strain>
    </source>
</reference>
<feature type="non-terminal residue" evidence="1">
    <location>
        <position position="51"/>
    </location>
</feature>
<name>A0A0J9EN40_AJEDA</name>
<organism evidence="1">
    <name type="scientific">Ajellomyces dermatitidis (strain ATCC 18188 / CBS 674.68)</name>
    <name type="common">Blastomyces dermatitidis</name>
    <dbReference type="NCBI Taxonomy" id="653446"/>
    <lineage>
        <taxon>Eukaryota</taxon>
        <taxon>Fungi</taxon>
        <taxon>Dikarya</taxon>
        <taxon>Ascomycota</taxon>
        <taxon>Pezizomycotina</taxon>
        <taxon>Eurotiomycetes</taxon>
        <taxon>Eurotiomycetidae</taxon>
        <taxon>Onygenales</taxon>
        <taxon>Ajellomycetaceae</taxon>
        <taxon>Blastomyces</taxon>
    </lineage>
</organism>
<sequence length="51" mass="6037">EYSVLKTQLHYETVLKFISLDNTQVINLHTFFDKFQFIITKLKMLNASLSD</sequence>
<dbReference type="AlphaFoldDB" id="A0A0J9EN40"/>
<dbReference type="Proteomes" id="UP000007802">
    <property type="component" value="Unassembled WGS sequence"/>
</dbReference>
<dbReference type="EMBL" id="GG749409">
    <property type="protein sequence ID" value="KMW66665.1"/>
    <property type="molecule type" value="Genomic_DNA"/>
</dbReference>
<proteinExistence type="predicted"/>